<dbReference type="AlphaFoldDB" id="A0ABD0V2F3"/>
<evidence type="ECO:0000313" key="4">
    <source>
        <dbReference type="Proteomes" id="UP001552299"/>
    </source>
</evidence>
<evidence type="ECO:0000313" key="3">
    <source>
        <dbReference type="EMBL" id="KAL0919244.1"/>
    </source>
</evidence>
<feature type="region of interest" description="Disordered" evidence="1">
    <location>
        <begin position="319"/>
        <end position="390"/>
    </location>
</feature>
<feature type="compositionally biased region" description="Basic and acidic residues" evidence="1">
    <location>
        <begin position="17"/>
        <end position="28"/>
    </location>
</feature>
<feature type="compositionally biased region" description="Basic and acidic residues" evidence="1">
    <location>
        <begin position="349"/>
        <end position="358"/>
    </location>
</feature>
<keyword evidence="4" id="KW-1185">Reference proteome</keyword>
<comment type="caution">
    <text evidence="3">The sequence shown here is derived from an EMBL/GenBank/DDBJ whole genome shotgun (WGS) entry which is preliminary data.</text>
</comment>
<accession>A0ABD0V2F3</accession>
<organism evidence="3 4">
    <name type="scientific">Dendrobium thyrsiflorum</name>
    <name type="common">Pinecone-like raceme dendrobium</name>
    <name type="synonym">Orchid</name>
    <dbReference type="NCBI Taxonomy" id="117978"/>
    <lineage>
        <taxon>Eukaryota</taxon>
        <taxon>Viridiplantae</taxon>
        <taxon>Streptophyta</taxon>
        <taxon>Embryophyta</taxon>
        <taxon>Tracheophyta</taxon>
        <taxon>Spermatophyta</taxon>
        <taxon>Magnoliopsida</taxon>
        <taxon>Liliopsida</taxon>
        <taxon>Asparagales</taxon>
        <taxon>Orchidaceae</taxon>
        <taxon>Epidendroideae</taxon>
        <taxon>Malaxideae</taxon>
        <taxon>Dendrobiinae</taxon>
        <taxon>Dendrobium</taxon>
    </lineage>
</organism>
<dbReference type="Pfam" id="PF07839">
    <property type="entry name" value="CaM_binding"/>
    <property type="match status" value="1"/>
</dbReference>
<gene>
    <name evidence="3" type="ORF">M5K25_011327</name>
</gene>
<feature type="compositionally biased region" description="Basic and acidic residues" evidence="1">
    <location>
        <begin position="120"/>
        <end position="129"/>
    </location>
</feature>
<dbReference type="SMART" id="SM01054">
    <property type="entry name" value="CaM_binding"/>
    <property type="match status" value="1"/>
</dbReference>
<dbReference type="InterPro" id="IPR012417">
    <property type="entry name" value="CaM-bd_dom_pln"/>
</dbReference>
<feature type="compositionally biased region" description="Low complexity" evidence="1">
    <location>
        <begin position="99"/>
        <end position="112"/>
    </location>
</feature>
<dbReference type="Proteomes" id="UP001552299">
    <property type="component" value="Unassembled WGS sequence"/>
</dbReference>
<feature type="compositionally biased region" description="Polar residues" evidence="1">
    <location>
        <begin position="79"/>
        <end position="93"/>
    </location>
</feature>
<feature type="compositionally biased region" description="Polar residues" evidence="1">
    <location>
        <begin position="39"/>
        <end position="64"/>
    </location>
</feature>
<dbReference type="PANTHER" id="PTHR33923:SF2">
    <property type="entry name" value="CALMODULIN-BINDING PROTEIN-RELATED"/>
    <property type="match status" value="1"/>
</dbReference>
<evidence type="ECO:0000256" key="1">
    <source>
        <dbReference type="SAM" id="MobiDB-lite"/>
    </source>
</evidence>
<feature type="region of interest" description="Disordered" evidence="1">
    <location>
        <begin position="413"/>
        <end position="441"/>
    </location>
</feature>
<dbReference type="EMBL" id="JANQDX010000009">
    <property type="protein sequence ID" value="KAL0919244.1"/>
    <property type="molecule type" value="Genomic_DNA"/>
</dbReference>
<dbReference type="InterPro" id="IPR044681">
    <property type="entry name" value="PICBP-like"/>
</dbReference>
<evidence type="ECO:0000259" key="2">
    <source>
        <dbReference type="SMART" id="SM01054"/>
    </source>
</evidence>
<dbReference type="PANTHER" id="PTHR33923">
    <property type="entry name" value="CALMODULIN-BINDING PROTEIN-RELATED"/>
    <property type="match status" value="1"/>
</dbReference>
<sequence length="573" mass="64459">MMSSKQQNGGGGGCGDQIKKFKQEKFMKEANPNGLNKAPIQSSHLGLSQTQQRKQSPSKVTNELPNYKKHTSRFDASKNKLQVSTDFLTSSSKMRAMDNSENSVSSKQVSSSDHPGSKAVAKDQVRDSGLKPVRSSMKKNSGVGLHSTVNLSRATCSSTVKIDRNPESLDLDETDGVSNQKLCSYKYCSLHGQKKNEASLPPLKCFLSARRQSVKLPNSLKQKEQSSTRKNGRKEIYSKPQEGTLQQQSFEDRSQYEAPEIADIVNGINGMIMEDSYETNQLQESYSVTSFEDYADNNSENSIEELKVFDERIQYTEAEKQEEARLESEKGKNGHVDWKEAAGPYPEADDVKVDHEIQQSKSFSYDNEEESEESANGSLQSGIEVPNSPKELLDADWDNLKVNCEEEHDMKASVENVGSCEPSKHETNYESQQGIRSNNDKDRNILSDGLINEKEKIKYSASFISENPLAELTNRPKTIYSTTRKITEENQENARAFNPRPLRFLPLKPEPEAEVVNLKHQIVDERKTAEEWMIDYALQKTLRRMAPARKRKVALLIAAFESVIQQEQCTTAP</sequence>
<reference evidence="3 4" key="1">
    <citation type="journal article" date="2024" name="Plant Biotechnol. J.">
        <title>Dendrobium thyrsiflorum genome and its molecular insights into genes involved in important horticultural traits.</title>
        <authorList>
            <person name="Chen B."/>
            <person name="Wang J.Y."/>
            <person name="Zheng P.J."/>
            <person name="Li K.L."/>
            <person name="Liang Y.M."/>
            <person name="Chen X.F."/>
            <person name="Zhang C."/>
            <person name="Zhao X."/>
            <person name="He X."/>
            <person name="Zhang G.Q."/>
            <person name="Liu Z.J."/>
            <person name="Xu Q."/>
        </authorList>
    </citation>
    <scope>NUCLEOTIDE SEQUENCE [LARGE SCALE GENOMIC DNA]</scope>
    <source>
        <strain evidence="3">GZMU011</strain>
    </source>
</reference>
<protein>
    <recommendedName>
        <fullName evidence="2">Calmodulin-binding domain-containing protein</fullName>
    </recommendedName>
</protein>
<feature type="compositionally biased region" description="Basic and acidic residues" evidence="1">
    <location>
        <begin position="319"/>
        <end position="340"/>
    </location>
</feature>
<feature type="region of interest" description="Disordered" evidence="1">
    <location>
        <begin position="1"/>
        <end position="146"/>
    </location>
</feature>
<feature type="region of interest" description="Disordered" evidence="1">
    <location>
        <begin position="216"/>
        <end position="258"/>
    </location>
</feature>
<proteinExistence type="predicted"/>
<feature type="domain" description="Calmodulin-binding" evidence="2">
    <location>
        <begin position="448"/>
        <end position="565"/>
    </location>
</feature>
<name>A0ABD0V2F3_DENTH</name>
<feature type="compositionally biased region" description="Basic and acidic residues" evidence="1">
    <location>
        <begin position="221"/>
        <end position="237"/>
    </location>
</feature>